<protein>
    <submittedName>
        <fullName evidence="7">PLP-dependent aminotransferase family protein</fullName>
    </submittedName>
</protein>
<name>A0AAI9HZ59_PROST</name>
<accession>A0AAI9HZ59</accession>
<keyword evidence="3" id="KW-0805">Transcription regulation</keyword>
<dbReference type="PANTHER" id="PTHR46577:SF1">
    <property type="entry name" value="HTH-TYPE TRANSCRIPTIONAL REGULATORY PROTEIN GABR"/>
    <property type="match status" value="1"/>
</dbReference>
<dbReference type="Gene3D" id="1.10.10.10">
    <property type="entry name" value="Winged helix-like DNA-binding domain superfamily/Winged helix DNA-binding domain"/>
    <property type="match status" value="1"/>
</dbReference>
<keyword evidence="7" id="KW-0032">Aminotransferase</keyword>
<dbReference type="InterPro" id="IPR051446">
    <property type="entry name" value="HTH_trans_reg/aminotransferase"/>
</dbReference>
<dbReference type="PANTHER" id="PTHR46577">
    <property type="entry name" value="HTH-TYPE TRANSCRIPTIONAL REGULATORY PROTEIN GABR"/>
    <property type="match status" value="1"/>
</dbReference>
<evidence type="ECO:0000313" key="7">
    <source>
        <dbReference type="EMBL" id="EMP9432605.1"/>
    </source>
</evidence>
<sequence length="495" mass="56064">MRRKPQAHFPHLLLQSGGIKESVYHTIRNAILDGRLSAGIKLPSSRAFAEMMSISRNSVIAGYERLIDEGYLITKAGSGTYVATTLPDELVKLTSKTNYLNHPLYSAPNLNPMISHLTTLWKNSRPNTNQRQMFNIGIGCVDQFPHDLWGRLLGRVWRKSKQDIPYYNHPDGYPPLKKILVDYVHSTRGVSCRAEQIIIVNGTQQAINLTANVLLHKGNSVWLDDPGYDSARAILTASGAHISPVHSDDEGMDIEFAMQHYPNANLIYTAPSHQFPLGTTLSLARRLALLEWAQKNNAWIFEDDYNSEFRYLSKPIQALQGLDTYQRVIYAGTFSKMMYPGFRLGFLIVPEVLIEPFTMMKYYSDSHSGYLEQAALAQFIQEGHYARHVRKIRKICYSRQNALIDAINTYLPNIFEVQRTDSGIHAVCWLKAGINLQLILSACYQLGFGVQPLSRYCIKSRHNNGILFGYAAHTETDITNNIIELSNTLRRLNVI</sequence>
<dbReference type="PROSITE" id="PS50949">
    <property type="entry name" value="HTH_GNTR"/>
    <property type="match status" value="1"/>
</dbReference>
<keyword evidence="5" id="KW-0804">Transcription</keyword>
<keyword evidence="2" id="KW-0663">Pyridoxal phosphate</keyword>
<reference evidence="7" key="1">
    <citation type="submission" date="2024-02" db="EMBL/GenBank/DDBJ databases">
        <authorList>
            <consortium name="Clinical and Environmental Microbiology Branch: Whole genome sequencing antimicrobial resistance pathogens in the healthcare setting"/>
        </authorList>
    </citation>
    <scope>NUCLEOTIDE SEQUENCE</scope>
    <source>
        <strain evidence="7">2020GO-00142</strain>
    </source>
</reference>
<dbReference type="GO" id="GO:0003677">
    <property type="term" value="F:DNA binding"/>
    <property type="evidence" value="ECO:0007669"/>
    <property type="project" value="UniProtKB-KW"/>
</dbReference>
<keyword evidence="7" id="KW-0808">Transferase</keyword>
<dbReference type="Pfam" id="PF00155">
    <property type="entry name" value="Aminotran_1_2"/>
    <property type="match status" value="1"/>
</dbReference>
<organism evidence="7">
    <name type="scientific">Providencia stuartii</name>
    <dbReference type="NCBI Taxonomy" id="588"/>
    <lineage>
        <taxon>Bacteria</taxon>
        <taxon>Pseudomonadati</taxon>
        <taxon>Pseudomonadota</taxon>
        <taxon>Gammaproteobacteria</taxon>
        <taxon>Enterobacterales</taxon>
        <taxon>Morganellaceae</taxon>
        <taxon>Providencia</taxon>
    </lineage>
</organism>
<dbReference type="InterPro" id="IPR036390">
    <property type="entry name" value="WH_DNA-bd_sf"/>
</dbReference>
<dbReference type="EMBL" id="AAZDVE040000009">
    <property type="protein sequence ID" value="EMP9432605.1"/>
    <property type="molecule type" value="Genomic_DNA"/>
</dbReference>
<evidence type="ECO:0000256" key="2">
    <source>
        <dbReference type="ARBA" id="ARBA00022898"/>
    </source>
</evidence>
<evidence type="ECO:0000259" key="6">
    <source>
        <dbReference type="PROSITE" id="PS50949"/>
    </source>
</evidence>
<dbReference type="SUPFAM" id="SSF46785">
    <property type="entry name" value="Winged helix' DNA-binding domain"/>
    <property type="match status" value="1"/>
</dbReference>
<comment type="similarity">
    <text evidence="1">In the C-terminal section; belongs to the class-I pyridoxal-phosphate-dependent aminotransferase family.</text>
</comment>
<dbReference type="InterPro" id="IPR004839">
    <property type="entry name" value="Aminotransferase_I/II_large"/>
</dbReference>
<evidence type="ECO:0000256" key="3">
    <source>
        <dbReference type="ARBA" id="ARBA00023015"/>
    </source>
</evidence>
<dbReference type="GO" id="GO:0008483">
    <property type="term" value="F:transaminase activity"/>
    <property type="evidence" value="ECO:0007669"/>
    <property type="project" value="UniProtKB-KW"/>
</dbReference>
<evidence type="ECO:0000256" key="1">
    <source>
        <dbReference type="ARBA" id="ARBA00005384"/>
    </source>
</evidence>
<dbReference type="CDD" id="cd00609">
    <property type="entry name" value="AAT_like"/>
    <property type="match status" value="1"/>
</dbReference>
<gene>
    <name evidence="7" type="ORF">JRA39_001642</name>
</gene>
<dbReference type="GO" id="GO:0003700">
    <property type="term" value="F:DNA-binding transcription factor activity"/>
    <property type="evidence" value="ECO:0007669"/>
    <property type="project" value="InterPro"/>
</dbReference>
<dbReference type="GO" id="GO:0030170">
    <property type="term" value="F:pyridoxal phosphate binding"/>
    <property type="evidence" value="ECO:0007669"/>
    <property type="project" value="InterPro"/>
</dbReference>
<feature type="domain" description="HTH gntR-type" evidence="6">
    <location>
        <begin position="17"/>
        <end position="85"/>
    </location>
</feature>
<dbReference type="SMART" id="SM00345">
    <property type="entry name" value="HTH_GNTR"/>
    <property type="match status" value="1"/>
</dbReference>
<evidence type="ECO:0000256" key="4">
    <source>
        <dbReference type="ARBA" id="ARBA00023125"/>
    </source>
</evidence>
<dbReference type="Pfam" id="PF00392">
    <property type="entry name" value="GntR"/>
    <property type="match status" value="1"/>
</dbReference>
<dbReference type="Gene3D" id="3.40.640.10">
    <property type="entry name" value="Type I PLP-dependent aspartate aminotransferase-like (Major domain)"/>
    <property type="match status" value="1"/>
</dbReference>
<dbReference type="InterPro" id="IPR000524">
    <property type="entry name" value="Tscrpt_reg_HTH_GntR"/>
</dbReference>
<dbReference type="InterPro" id="IPR015424">
    <property type="entry name" value="PyrdxlP-dep_Trfase"/>
</dbReference>
<proteinExistence type="inferred from homology"/>
<dbReference type="CDD" id="cd07377">
    <property type="entry name" value="WHTH_GntR"/>
    <property type="match status" value="1"/>
</dbReference>
<dbReference type="SUPFAM" id="SSF53383">
    <property type="entry name" value="PLP-dependent transferases"/>
    <property type="match status" value="1"/>
</dbReference>
<dbReference type="InterPro" id="IPR036388">
    <property type="entry name" value="WH-like_DNA-bd_sf"/>
</dbReference>
<comment type="caution">
    <text evidence="7">The sequence shown here is derived from an EMBL/GenBank/DDBJ whole genome shotgun (WGS) entry which is preliminary data.</text>
</comment>
<dbReference type="InterPro" id="IPR015421">
    <property type="entry name" value="PyrdxlP-dep_Trfase_major"/>
</dbReference>
<keyword evidence="4" id="KW-0238">DNA-binding</keyword>
<dbReference type="AlphaFoldDB" id="A0AAI9HZ59"/>
<evidence type="ECO:0000256" key="5">
    <source>
        <dbReference type="ARBA" id="ARBA00023163"/>
    </source>
</evidence>